<dbReference type="AlphaFoldDB" id="A0AAV0XSQ4"/>
<dbReference type="InterPro" id="IPR021109">
    <property type="entry name" value="Peptidase_aspartic_dom_sf"/>
</dbReference>
<accession>A0AAV0XSQ4</accession>
<proteinExistence type="predicted"/>
<dbReference type="PANTHER" id="PTHR47331:SF1">
    <property type="entry name" value="GAG-LIKE PROTEIN"/>
    <property type="match status" value="1"/>
</dbReference>
<dbReference type="Gene3D" id="2.40.70.10">
    <property type="entry name" value="Acid Proteases"/>
    <property type="match status" value="1"/>
</dbReference>
<sequence>MNKNELKKKTSINHLGKRVTLAAIETKPEKCACCSQTHRIYACKKFKDLPQSERFNVVRSARMCFNCLSSYHMAPQCQSNSTCQVCRVHRGKPQDEDDLVNSEQSGSDSIQAHSYIAARPKRSHIFLSTTEVLVTDSKGCKRKCRAVLDSGSMINFAARSLLSALQLPTRKTELPIRGVGASQIQSVALVNIQVGSRVLRVTKSGRRSPFMSNTKGWLGHPSGFNIQISRYQVL</sequence>
<gene>
    <name evidence="1" type="ORF">MEUPH1_LOCUS24914</name>
</gene>
<keyword evidence="2" id="KW-1185">Reference proteome</keyword>
<evidence type="ECO:0000313" key="2">
    <source>
        <dbReference type="Proteomes" id="UP001160148"/>
    </source>
</evidence>
<organism evidence="1 2">
    <name type="scientific">Macrosiphum euphorbiae</name>
    <name type="common">potato aphid</name>
    <dbReference type="NCBI Taxonomy" id="13131"/>
    <lineage>
        <taxon>Eukaryota</taxon>
        <taxon>Metazoa</taxon>
        <taxon>Ecdysozoa</taxon>
        <taxon>Arthropoda</taxon>
        <taxon>Hexapoda</taxon>
        <taxon>Insecta</taxon>
        <taxon>Pterygota</taxon>
        <taxon>Neoptera</taxon>
        <taxon>Paraneoptera</taxon>
        <taxon>Hemiptera</taxon>
        <taxon>Sternorrhyncha</taxon>
        <taxon>Aphidomorpha</taxon>
        <taxon>Aphidoidea</taxon>
        <taxon>Aphididae</taxon>
        <taxon>Macrosiphini</taxon>
        <taxon>Macrosiphum</taxon>
    </lineage>
</organism>
<dbReference type="EMBL" id="CARXXK010000572">
    <property type="protein sequence ID" value="CAI6370833.1"/>
    <property type="molecule type" value="Genomic_DNA"/>
</dbReference>
<comment type="caution">
    <text evidence="1">The sequence shown here is derived from an EMBL/GenBank/DDBJ whole genome shotgun (WGS) entry which is preliminary data.</text>
</comment>
<evidence type="ECO:0000313" key="1">
    <source>
        <dbReference type="EMBL" id="CAI6370833.1"/>
    </source>
</evidence>
<name>A0AAV0XSQ4_9HEMI</name>
<reference evidence="1 2" key="1">
    <citation type="submission" date="2023-01" db="EMBL/GenBank/DDBJ databases">
        <authorList>
            <person name="Whitehead M."/>
        </authorList>
    </citation>
    <scope>NUCLEOTIDE SEQUENCE [LARGE SCALE GENOMIC DNA]</scope>
</reference>
<dbReference type="PANTHER" id="PTHR47331">
    <property type="entry name" value="PHD-TYPE DOMAIN-CONTAINING PROTEIN"/>
    <property type="match status" value="1"/>
</dbReference>
<protein>
    <submittedName>
        <fullName evidence="1">Uncharacterized protein</fullName>
    </submittedName>
</protein>
<dbReference type="Proteomes" id="UP001160148">
    <property type="component" value="Unassembled WGS sequence"/>
</dbReference>